<protein>
    <submittedName>
        <fullName evidence="2">Uncharacterized protein</fullName>
    </submittedName>
</protein>
<feature type="compositionally biased region" description="Acidic residues" evidence="1">
    <location>
        <begin position="161"/>
        <end position="201"/>
    </location>
</feature>
<gene>
    <name evidence="2" type="ORF">A0U93_09065</name>
</gene>
<dbReference type="KEGG" id="nch:A0U93_09065"/>
<accession>A0A1U9KQF4</accession>
<reference evidence="2 3" key="1">
    <citation type="submission" date="2016-03" db="EMBL/GenBank/DDBJ databases">
        <title>Acetic acid bacteria sequencing.</title>
        <authorList>
            <person name="Brandt J."/>
            <person name="Jakob F."/>
            <person name="Vogel R.F."/>
        </authorList>
    </citation>
    <scope>NUCLEOTIDE SEQUENCE [LARGE SCALE GENOMIC DNA]</scope>
    <source>
        <strain evidence="2 3">NBRC 101099</strain>
    </source>
</reference>
<dbReference type="RefSeq" id="WP_077807088.1">
    <property type="nucleotide sequence ID" value="NZ_BJXS01000007.1"/>
</dbReference>
<dbReference type="EMBL" id="CP014691">
    <property type="protein sequence ID" value="AQS88071.1"/>
    <property type="molecule type" value="Genomic_DNA"/>
</dbReference>
<sequence length="201" mass="21896">MTHAGQADGVNTEHLSQTQLLTAFDLHVGTPEDVIRSLSRDTILRQVIDVAFQVHPIDPPHEQTLRSIEPSAGNVAPAPACDAADQRARHLSVSFQPRRADEQIFFPLPATALTRPSLMACRSGREIMPDTSNQPPLPKHPHNPELASDPPGLRDEHDGGLQEDEDDLSLPTDDDGDEWEDDGGLSDDPIEPDDDDEGTAI</sequence>
<evidence type="ECO:0000313" key="2">
    <source>
        <dbReference type="EMBL" id="AQS88071.1"/>
    </source>
</evidence>
<name>A0A1U9KQF4_9PROT</name>
<evidence type="ECO:0000256" key="1">
    <source>
        <dbReference type="SAM" id="MobiDB-lite"/>
    </source>
</evidence>
<dbReference type="Proteomes" id="UP000188604">
    <property type="component" value="Chromosome"/>
</dbReference>
<dbReference type="AlphaFoldDB" id="A0A1U9KQF4"/>
<dbReference type="OrthoDB" id="9780518at2"/>
<evidence type="ECO:0000313" key="3">
    <source>
        <dbReference type="Proteomes" id="UP000188604"/>
    </source>
</evidence>
<keyword evidence="3" id="KW-1185">Reference proteome</keyword>
<feature type="region of interest" description="Disordered" evidence="1">
    <location>
        <begin position="126"/>
        <end position="201"/>
    </location>
</feature>
<proteinExistence type="predicted"/>
<organism evidence="2 3">
    <name type="scientific">Neoasaia chiangmaiensis</name>
    <dbReference type="NCBI Taxonomy" id="320497"/>
    <lineage>
        <taxon>Bacteria</taxon>
        <taxon>Pseudomonadati</taxon>
        <taxon>Pseudomonadota</taxon>
        <taxon>Alphaproteobacteria</taxon>
        <taxon>Acetobacterales</taxon>
        <taxon>Acetobacteraceae</taxon>
        <taxon>Neoasaia</taxon>
    </lineage>
</organism>
<dbReference type="STRING" id="320497.A0U93_09065"/>